<keyword evidence="3" id="KW-1185">Reference proteome</keyword>
<dbReference type="RefSeq" id="WP_198111104.1">
    <property type="nucleotide sequence ID" value="NZ_JAEDAK010000006.1"/>
</dbReference>
<feature type="signal peptide" evidence="1">
    <location>
        <begin position="1"/>
        <end position="21"/>
    </location>
</feature>
<feature type="chain" id="PRO_5037979012" description="Solute-binding protein family 3/N-terminal domain-containing protein" evidence="1">
    <location>
        <begin position="22"/>
        <end position="244"/>
    </location>
</feature>
<evidence type="ECO:0000313" key="3">
    <source>
        <dbReference type="Proteomes" id="UP000613266"/>
    </source>
</evidence>
<accession>A0A931J3Z4</accession>
<dbReference type="SUPFAM" id="SSF53850">
    <property type="entry name" value="Periplasmic binding protein-like II"/>
    <property type="match status" value="1"/>
</dbReference>
<gene>
    <name evidence="2" type="ORF">I7X39_10525</name>
</gene>
<sequence>MPRLLALALLLPSLLMQGAAAAELPPVTLHYQERPPYYQTRPDGGVQGLVIDSLLRALVRGGLPYRLALTPSQRQLLLIEEGQGLDCGIGWFRNPARETKGRFSAMLYRDQPLGLIARASLGWPEAIGMREALMRGDARLLVKQGFSYGAQFDGLLAQRTRAPESSSAEVPVLMRMLHADRADWMPVAPEEGQWLLSLPTNPPVPPGSFQLLRFADAPPGASRHLYCNKAVPADWLQRLDDALK</sequence>
<organism evidence="2 3">
    <name type="scientific">Inhella proteolytica</name>
    <dbReference type="NCBI Taxonomy" id="2795029"/>
    <lineage>
        <taxon>Bacteria</taxon>
        <taxon>Pseudomonadati</taxon>
        <taxon>Pseudomonadota</taxon>
        <taxon>Betaproteobacteria</taxon>
        <taxon>Burkholderiales</taxon>
        <taxon>Sphaerotilaceae</taxon>
        <taxon>Inhella</taxon>
    </lineage>
</organism>
<keyword evidence="1" id="KW-0732">Signal</keyword>
<evidence type="ECO:0000256" key="1">
    <source>
        <dbReference type="SAM" id="SignalP"/>
    </source>
</evidence>
<protein>
    <recommendedName>
        <fullName evidence="4">Solute-binding protein family 3/N-terminal domain-containing protein</fullName>
    </recommendedName>
</protein>
<evidence type="ECO:0000313" key="2">
    <source>
        <dbReference type="EMBL" id="MBH9577333.1"/>
    </source>
</evidence>
<dbReference type="EMBL" id="JAEDAK010000006">
    <property type="protein sequence ID" value="MBH9577333.1"/>
    <property type="molecule type" value="Genomic_DNA"/>
</dbReference>
<name>A0A931J3Z4_9BURK</name>
<dbReference type="AlphaFoldDB" id="A0A931J3Z4"/>
<reference evidence="2" key="1">
    <citation type="submission" date="2020-12" db="EMBL/GenBank/DDBJ databases">
        <title>The genome sequence of Inhella sp. 1Y17.</title>
        <authorList>
            <person name="Liu Y."/>
        </authorList>
    </citation>
    <scope>NUCLEOTIDE SEQUENCE</scope>
    <source>
        <strain evidence="2">1Y17</strain>
    </source>
</reference>
<comment type="caution">
    <text evidence="2">The sequence shown here is derived from an EMBL/GenBank/DDBJ whole genome shotgun (WGS) entry which is preliminary data.</text>
</comment>
<proteinExistence type="predicted"/>
<evidence type="ECO:0008006" key="4">
    <source>
        <dbReference type="Google" id="ProtNLM"/>
    </source>
</evidence>
<dbReference type="Proteomes" id="UP000613266">
    <property type="component" value="Unassembled WGS sequence"/>
</dbReference>